<organism evidence="1">
    <name type="scientific">viral metagenome</name>
    <dbReference type="NCBI Taxonomy" id="1070528"/>
    <lineage>
        <taxon>unclassified sequences</taxon>
        <taxon>metagenomes</taxon>
        <taxon>organismal metagenomes</taxon>
    </lineage>
</organism>
<dbReference type="EMBL" id="MN740764">
    <property type="protein sequence ID" value="QHS82265.1"/>
    <property type="molecule type" value="Genomic_DNA"/>
</dbReference>
<protein>
    <submittedName>
        <fullName evidence="1">Uncharacterized protein</fullName>
    </submittedName>
</protein>
<accession>A0A6C0ASL7</accession>
<name>A0A6C0ASL7_9ZZZZ</name>
<proteinExistence type="predicted"/>
<reference evidence="1" key="1">
    <citation type="journal article" date="2020" name="Nature">
        <title>Giant virus diversity and host interactions through global metagenomics.</title>
        <authorList>
            <person name="Schulz F."/>
            <person name="Roux S."/>
            <person name="Paez-Espino D."/>
            <person name="Jungbluth S."/>
            <person name="Walsh D.A."/>
            <person name="Denef V.J."/>
            <person name="McMahon K.D."/>
            <person name="Konstantinidis K.T."/>
            <person name="Eloe-Fadrosh E.A."/>
            <person name="Kyrpides N.C."/>
            <person name="Woyke T."/>
        </authorList>
    </citation>
    <scope>NUCLEOTIDE SEQUENCE</scope>
    <source>
        <strain evidence="1">GVMAG-S-1101165-79</strain>
    </source>
</reference>
<sequence length="455" mass="52569">MATSRNEIISVKETLDEYFKLKLKYENDIMKNKKKIINNHILSNKEKRAEYLKLKPKCINCKKPGGTIFQTVFFPSSDSDDSSREYRARCGVAADPCNLDIKIKLYKVELLPDILDSMEKEIKNYKNNIIDDKNKLLFGYIDTETALTNFDTLKEDVSLTSSLYEEYLSEYNKVVDNPEKKQELDETITAAYIQIQQIKDCIVKMNETNNSQFARDAVNIYDTLLMPLLSKIRNLKYSENMVVYDDRDNSYHLIQNKHSIESVSYGSSQDKVLAYNVGYQPIKLTTQKKKPFMIIESSSEEEPAVENSASRAIPTGEIPEEEPIYGEGKDGIAWRNKEYSNIWEKMPEKLKNALRTNPEWLKEFMYNCVNARAKNQPCVIITPQNIKLPPIVLPNGQYDFGVPIYSELFNKLPKNLQNTYLSFFSEKDGVKDYKILENSMNDLVGKEVGIDRGYF</sequence>
<dbReference type="AlphaFoldDB" id="A0A6C0ASL7"/>
<evidence type="ECO:0000313" key="1">
    <source>
        <dbReference type="EMBL" id="QHS82265.1"/>
    </source>
</evidence>